<keyword evidence="1" id="KW-0812">Transmembrane</keyword>
<dbReference type="AlphaFoldDB" id="A0A0R1YLU5"/>
<accession>A0A0R1YLU5</accession>
<evidence type="ECO:0008006" key="4">
    <source>
        <dbReference type="Google" id="ProtNLM"/>
    </source>
</evidence>
<keyword evidence="1" id="KW-1133">Transmembrane helix</keyword>
<keyword evidence="3" id="KW-1185">Reference proteome</keyword>
<evidence type="ECO:0000313" key="3">
    <source>
        <dbReference type="Proteomes" id="UP000051223"/>
    </source>
</evidence>
<evidence type="ECO:0000256" key="1">
    <source>
        <dbReference type="SAM" id="Phobius"/>
    </source>
</evidence>
<protein>
    <recommendedName>
        <fullName evidence="4">Type II secretion system protein</fullName>
    </recommendedName>
</protein>
<organism evidence="2 3">
    <name type="scientific">Lactobacillus hamsteri DSM 5661 = JCM 6256</name>
    <dbReference type="NCBI Taxonomy" id="1423754"/>
    <lineage>
        <taxon>Bacteria</taxon>
        <taxon>Bacillati</taxon>
        <taxon>Bacillota</taxon>
        <taxon>Bacilli</taxon>
        <taxon>Lactobacillales</taxon>
        <taxon>Lactobacillaceae</taxon>
        <taxon>Lactobacillus</taxon>
    </lineage>
</organism>
<comment type="caution">
    <text evidence="2">The sequence shown here is derived from an EMBL/GenBank/DDBJ whole genome shotgun (WGS) entry which is preliminary data.</text>
</comment>
<name>A0A0R1YLU5_9LACO</name>
<keyword evidence="1" id="KW-0472">Membrane</keyword>
<dbReference type="RefSeq" id="WP_025080910.1">
    <property type="nucleotide sequence ID" value="NZ_AZGI01000026.1"/>
</dbReference>
<dbReference type="STRING" id="1423754.FC39_GL000802"/>
<dbReference type="EMBL" id="AZGI01000026">
    <property type="protein sequence ID" value="KRM40188.1"/>
    <property type="molecule type" value="Genomic_DNA"/>
</dbReference>
<sequence length="75" mass="8702">MKSKGFILLESIIAMFISFLGVTILTLVVVEGKKMEKNMEIHTDRAVAMHMMNENNLNSVKIHDRIYYLNEKDED</sequence>
<dbReference type="PATRIC" id="fig|1423754.3.peg.824"/>
<dbReference type="Proteomes" id="UP000051223">
    <property type="component" value="Unassembled WGS sequence"/>
</dbReference>
<feature type="transmembrane region" description="Helical" evidence="1">
    <location>
        <begin position="6"/>
        <end position="30"/>
    </location>
</feature>
<dbReference type="eggNOG" id="ENOG5032M4K">
    <property type="taxonomic scope" value="Bacteria"/>
</dbReference>
<reference evidence="2 3" key="1">
    <citation type="journal article" date="2015" name="Genome Announc.">
        <title>Expanding the biotechnology potential of lactobacilli through comparative genomics of 213 strains and associated genera.</title>
        <authorList>
            <person name="Sun Z."/>
            <person name="Harris H.M."/>
            <person name="McCann A."/>
            <person name="Guo C."/>
            <person name="Argimon S."/>
            <person name="Zhang W."/>
            <person name="Yang X."/>
            <person name="Jeffery I.B."/>
            <person name="Cooney J.C."/>
            <person name="Kagawa T.F."/>
            <person name="Liu W."/>
            <person name="Song Y."/>
            <person name="Salvetti E."/>
            <person name="Wrobel A."/>
            <person name="Rasinkangas P."/>
            <person name="Parkhill J."/>
            <person name="Rea M.C."/>
            <person name="O'Sullivan O."/>
            <person name="Ritari J."/>
            <person name="Douillard F.P."/>
            <person name="Paul Ross R."/>
            <person name="Yang R."/>
            <person name="Briner A.E."/>
            <person name="Felis G.E."/>
            <person name="de Vos W.M."/>
            <person name="Barrangou R."/>
            <person name="Klaenhammer T.R."/>
            <person name="Caufield P.W."/>
            <person name="Cui Y."/>
            <person name="Zhang H."/>
            <person name="O'Toole P.W."/>
        </authorList>
    </citation>
    <scope>NUCLEOTIDE SEQUENCE [LARGE SCALE GENOMIC DNA]</scope>
    <source>
        <strain evidence="2 3">DSM 5661</strain>
    </source>
</reference>
<proteinExistence type="predicted"/>
<evidence type="ECO:0000313" key="2">
    <source>
        <dbReference type="EMBL" id="KRM40188.1"/>
    </source>
</evidence>
<gene>
    <name evidence="2" type="ORF">FC39_GL000802</name>
</gene>